<dbReference type="HOGENOM" id="CLU_006586_13_0_1"/>
<dbReference type="Pfam" id="PF00135">
    <property type="entry name" value="COesterase"/>
    <property type="match status" value="1"/>
</dbReference>
<dbReference type="EC" id="3.1.1.7" evidence="8"/>
<dbReference type="PRINTS" id="PR00878">
    <property type="entry name" value="CHOLNESTRASE"/>
</dbReference>
<dbReference type="GO" id="GO:0005886">
    <property type="term" value="C:plasma membrane"/>
    <property type="evidence" value="ECO:0000318"/>
    <property type="project" value="GO_Central"/>
</dbReference>
<gene>
    <name evidence="8" type="ORF">IscW_ISCW019926</name>
</gene>
<dbReference type="PANTHER" id="PTHR43918">
    <property type="entry name" value="ACETYLCHOLINESTERASE"/>
    <property type="match status" value="1"/>
</dbReference>
<proteinExistence type="inferred from homology"/>
<dbReference type="Gene3D" id="3.40.50.1820">
    <property type="entry name" value="alpha/beta hydrolase"/>
    <property type="match status" value="1"/>
</dbReference>
<dbReference type="Proteomes" id="UP000001555">
    <property type="component" value="Unassembled WGS sequence"/>
</dbReference>
<comment type="catalytic activity">
    <reaction evidence="6">
        <text>acetylcholine + H2O = choline + acetate + H(+)</text>
        <dbReference type="Rhea" id="RHEA:17561"/>
        <dbReference type="ChEBI" id="CHEBI:15354"/>
        <dbReference type="ChEBI" id="CHEBI:15355"/>
        <dbReference type="ChEBI" id="CHEBI:15377"/>
        <dbReference type="ChEBI" id="CHEBI:15378"/>
        <dbReference type="ChEBI" id="CHEBI:30089"/>
        <dbReference type="EC" id="3.1.1.7"/>
    </reaction>
</comment>
<evidence type="ECO:0000256" key="2">
    <source>
        <dbReference type="ARBA" id="ARBA00022487"/>
    </source>
</evidence>
<organism>
    <name type="scientific">Ixodes scapularis</name>
    <name type="common">Black-legged tick</name>
    <name type="synonym">Deer tick</name>
    <dbReference type="NCBI Taxonomy" id="6945"/>
    <lineage>
        <taxon>Eukaryota</taxon>
        <taxon>Metazoa</taxon>
        <taxon>Ecdysozoa</taxon>
        <taxon>Arthropoda</taxon>
        <taxon>Chelicerata</taxon>
        <taxon>Arachnida</taxon>
        <taxon>Acari</taxon>
        <taxon>Parasitiformes</taxon>
        <taxon>Ixodida</taxon>
        <taxon>Ixodoidea</taxon>
        <taxon>Ixodidae</taxon>
        <taxon>Ixodinae</taxon>
        <taxon>Ixodes</taxon>
    </lineage>
</organism>
<dbReference type="EMBL" id="ABJB010669832">
    <property type="status" value="NOT_ANNOTATED_CDS"/>
    <property type="molecule type" value="Genomic_DNA"/>
</dbReference>
<dbReference type="GO" id="GO:0006581">
    <property type="term" value="P:acetylcholine catabolic process"/>
    <property type="evidence" value="ECO:0000318"/>
    <property type="project" value="GO_Central"/>
</dbReference>
<dbReference type="EnsemblMetazoa" id="ISCW019926-RA">
    <property type="protein sequence ID" value="ISCW019926-PA"/>
    <property type="gene ID" value="ISCW019926"/>
</dbReference>
<name>B7PV94_IXOSC</name>
<dbReference type="GO" id="GO:0019695">
    <property type="term" value="P:choline metabolic process"/>
    <property type="evidence" value="ECO:0000318"/>
    <property type="project" value="GO_Central"/>
</dbReference>
<dbReference type="EMBL" id="ABJB010600708">
    <property type="status" value="NOT_ANNOTATED_CDS"/>
    <property type="molecule type" value="Genomic_DNA"/>
</dbReference>
<evidence type="ECO:0000256" key="5">
    <source>
        <dbReference type="ARBA" id="ARBA00023180"/>
    </source>
</evidence>
<keyword evidence="3 8" id="KW-0378">Hydrolase</keyword>
<dbReference type="GO" id="GO:0003990">
    <property type="term" value="F:acetylcholinesterase activity"/>
    <property type="evidence" value="ECO:0000318"/>
    <property type="project" value="GO_Central"/>
</dbReference>
<dbReference type="VEuPathDB" id="VectorBase:ISCP_036839"/>
<reference evidence="8 10" key="1">
    <citation type="submission" date="2008-03" db="EMBL/GenBank/DDBJ databases">
        <title>Annotation of Ixodes scapularis.</title>
        <authorList>
            <consortium name="Ixodes scapularis Genome Project Consortium"/>
            <person name="Caler E."/>
            <person name="Hannick L.I."/>
            <person name="Bidwell S."/>
            <person name="Joardar V."/>
            <person name="Thiagarajan M."/>
            <person name="Amedeo P."/>
            <person name="Galinsky K.J."/>
            <person name="Schobel S."/>
            <person name="Inman J."/>
            <person name="Hostetler J."/>
            <person name="Miller J."/>
            <person name="Hammond M."/>
            <person name="Megy K."/>
            <person name="Lawson D."/>
            <person name="Kodira C."/>
            <person name="Sutton G."/>
            <person name="Meyer J."/>
            <person name="Hill C.A."/>
            <person name="Birren B."/>
            <person name="Nene V."/>
            <person name="Collins F."/>
            <person name="Alarcon-Chaidez F."/>
            <person name="Wikel S."/>
            <person name="Strausberg R."/>
        </authorList>
    </citation>
    <scope>NUCLEOTIDE SEQUENCE [LARGE SCALE GENOMIC DNA]</scope>
    <source>
        <strain evidence="10">Wikel</strain>
        <strain evidence="8">Wikel colony</strain>
    </source>
</reference>
<evidence type="ECO:0000256" key="3">
    <source>
        <dbReference type="ARBA" id="ARBA00022801"/>
    </source>
</evidence>
<dbReference type="STRING" id="6945.B7PV94"/>
<protein>
    <submittedName>
        <fullName evidence="8 9">Acetylcholinesterase, putative</fullName>
        <ecNumber evidence="8">3.1.1.7</ecNumber>
    </submittedName>
</protein>
<evidence type="ECO:0000313" key="10">
    <source>
        <dbReference type="Proteomes" id="UP000001555"/>
    </source>
</evidence>
<feature type="non-terminal residue" evidence="8">
    <location>
        <position position="1"/>
    </location>
</feature>
<evidence type="ECO:0000313" key="8">
    <source>
        <dbReference type="EMBL" id="EEC10516.1"/>
    </source>
</evidence>
<keyword evidence="4" id="KW-1015">Disulfide bond</keyword>
<dbReference type="InterPro" id="IPR000997">
    <property type="entry name" value="Cholinesterase"/>
</dbReference>
<keyword evidence="5" id="KW-0325">Glycoprotein</keyword>
<dbReference type="EMBL" id="DS798293">
    <property type="protein sequence ID" value="EEC10516.1"/>
    <property type="molecule type" value="Genomic_DNA"/>
</dbReference>
<dbReference type="VEuPathDB" id="VectorBase:ISCW019926"/>
<evidence type="ECO:0000256" key="4">
    <source>
        <dbReference type="ARBA" id="ARBA00023157"/>
    </source>
</evidence>
<dbReference type="ESTHER" id="ixosc-b7pv94">
    <property type="family name" value="Cholinesterase-like"/>
</dbReference>
<dbReference type="PANTHER" id="PTHR43918:SF4">
    <property type="entry name" value="CARBOXYLIC ESTER HYDROLASE"/>
    <property type="match status" value="1"/>
</dbReference>
<evidence type="ECO:0000259" key="7">
    <source>
        <dbReference type="Pfam" id="PF00135"/>
    </source>
</evidence>
<evidence type="ECO:0000256" key="6">
    <source>
        <dbReference type="ARBA" id="ARBA00048484"/>
    </source>
</evidence>
<feature type="domain" description="Carboxylesterase type B" evidence="7">
    <location>
        <begin position="1"/>
        <end position="471"/>
    </location>
</feature>
<dbReference type="GO" id="GO:0005615">
    <property type="term" value="C:extracellular space"/>
    <property type="evidence" value="ECO:0000318"/>
    <property type="project" value="GO_Central"/>
</dbReference>
<sequence>VTTRKGRYVGNKLHVGAGVVYEFLAVPYANIFYEPLCSRSRIATDTKVMAHTATAKKPSCVQGEDKAISEVVVETDEDCLHLNIWTPFLPKLCYDNCRLRHVVVAFVGRDFEFGGNGHEMYEGQYLAGYGDIIVVVPNFRLGVFGFLKANSSKTSGNMGLYDQRVALDWVRENIEFFGGNTTEATVQIVPFGHDTGAVSLGYHLLSPERHWVQDAKKFIFHTSSPLRRFADNSRAAISNAQILTRTAECLDVVKHGSWLRCLRTLHAEALVRAVFKVQRGWPLFVPSFNTTLLPEAPWTMKSWDRPWLRNKQFLVGSVKDEGTVEMNMVLTRLQGAESAQINANFVAEMHTLITAYNLSEISEVNIIAILSIDFEMHDVAKILTFWQTVLGDILYICPINYLAESLSSKGNAVYSFVFAQRPSWKGAGLATRYDDIHFLFGTPLRPSSASSEVDKELSMTVIDDWSRFVKNMRVQYLNII</sequence>
<evidence type="ECO:0000313" key="9">
    <source>
        <dbReference type="EnsemblMetazoa" id="ISCW019926-PA"/>
    </source>
</evidence>
<dbReference type="EMBL" id="ABJB010633742">
    <property type="status" value="NOT_ANNOTATED_CDS"/>
    <property type="molecule type" value="Genomic_DNA"/>
</dbReference>
<dbReference type="OrthoDB" id="6502880at2759"/>
<comment type="similarity">
    <text evidence="1">Belongs to the type-B carboxylesterase/lipase family.</text>
</comment>
<accession>B7PV94</accession>
<keyword evidence="10" id="KW-1185">Reference proteome</keyword>
<keyword evidence="2" id="KW-0719">Serine esterase</keyword>
<dbReference type="SUPFAM" id="SSF53474">
    <property type="entry name" value="alpha/beta-Hydrolases"/>
    <property type="match status" value="1"/>
</dbReference>
<dbReference type="VEuPathDB" id="VectorBase:ISCI019926"/>
<dbReference type="PaxDb" id="6945-B7PV94"/>
<dbReference type="EMBL" id="ABJB010364310">
    <property type="status" value="NOT_ANNOTATED_CDS"/>
    <property type="molecule type" value="Genomic_DNA"/>
</dbReference>
<dbReference type="InterPro" id="IPR050654">
    <property type="entry name" value="AChE-related_enzymes"/>
</dbReference>
<dbReference type="InterPro" id="IPR002018">
    <property type="entry name" value="CarbesteraseB"/>
</dbReference>
<dbReference type="AlphaFoldDB" id="B7PV94"/>
<dbReference type="InterPro" id="IPR029058">
    <property type="entry name" value="AB_hydrolase_fold"/>
</dbReference>
<evidence type="ECO:0000256" key="1">
    <source>
        <dbReference type="ARBA" id="ARBA00005964"/>
    </source>
</evidence>
<reference evidence="9" key="2">
    <citation type="submission" date="2020-05" db="UniProtKB">
        <authorList>
            <consortium name="EnsemblMetazoa"/>
        </authorList>
    </citation>
    <scope>IDENTIFICATION</scope>
    <source>
        <strain evidence="9">wikel</strain>
    </source>
</reference>